<feature type="domain" description="Pyrroline-5-carboxylate reductase catalytic N-terminal" evidence="2">
    <location>
        <begin position="12"/>
        <end position="103"/>
    </location>
</feature>
<dbReference type="Gene3D" id="3.40.50.720">
    <property type="entry name" value="NAD(P)-binding Rossmann-like Domain"/>
    <property type="match status" value="1"/>
</dbReference>
<dbReference type="InterPro" id="IPR051267">
    <property type="entry name" value="STEAP_metalloreductase"/>
</dbReference>
<evidence type="ECO:0000313" key="4">
    <source>
        <dbReference type="Proteomes" id="UP000466794"/>
    </source>
</evidence>
<organism evidence="3 4">
    <name type="scientific">Nocardia terrae</name>
    <dbReference type="NCBI Taxonomy" id="2675851"/>
    <lineage>
        <taxon>Bacteria</taxon>
        <taxon>Bacillati</taxon>
        <taxon>Actinomycetota</taxon>
        <taxon>Actinomycetes</taxon>
        <taxon>Mycobacteriales</taxon>
        <taxon>Nocardiaceae</taxon>
        <taxon>Nocardia</taxon>
    </lineage>
</organism>
<dbReference type="EMBL" id="WRPP01000007">
    <property type="protein sequence ID" value="MVU81764.1"/>
    <property type="molecule type" value="Genomic_DNA"/>
</dbReference>
<dbReference type="AlphaFoldDB" id="A0A7K1V557"/>
<gene>
    <name evidence="3" type="ORF">GPX89_31575</name>
</gene>
<comment type="caution">
    <text evidence="3">The sequence shown here is derived from an EMBL/GenBank/DDBJ whole genome shotgun (WGS) entry which is preliminary data.</text>
</comment>
<reference evidence="3 4" key="1">
    <citation type="submission" date="2019-12" db="EMBL/GenBank/DDBJ databases">
        <title>Nocardia sp. nov. ET3-3 isolated from soil.</title>
        <authorList>
            <person name="Kanchanasin P."/>
            <person name="Tanasupawat S."/>
            <person name="Yuki M."/>
            <person name="Kudo T."/>
        </authorList>
    </citation>
    <scope>NUCLEOTIDE SEQUENCE [LARGE SCALE GENOMIC DNA]</scope>
    <source>
        <strain evidence="3 4">ET3-3</strain>
    </source>
</reference>
<dbReference type="PANTHER" id="PTHR14239:SF10">
    <property type="entry name" value="REDUCTASE"/>
    <property type="match status" value="1"/>
</dbReference>
<dbReference type="Pfam" id="PF03807">
    <property type="entry name" value="F420_oxidored"/>
    <property type="match status" value="1"/>
</dbReference>
<evidence type="ECO:0000313" key="3">
    <source>
        <dbReference type="EMBL" id="MVU81764.1"/>
    </source>
</evidence>
<dbReference type="PANTHER" id="PTHR14239">
    <property type="entry name" value="DUDULIN-RELATED"/>
    <property type="match status" value="1"/>
</dbReference>
<name>A0A7K1V557_9NOCA</name>
<dbReference type="GO" id="GO:0016491">
    <property type="term" value="F:oxidoreductase activity"/>
    <property type="evidence" value="ECO:0007669"/>
    <property type="project" value="UniProtKB-KW"/>
</dbReference>
<evidence type="ECO:0000256" key="1">
    <source>
        <dbReference type="ARBA" id="ARBA00023002"/>
    </source>
</evidence>
<proteinExistence type="predicted"/>
<keyword evidence="4" id="KW-1185">Reference proteome</keyword>
<keyword evidence="1" id="KW-0560">Oxidoreductase</keyword>
<dbReference type="SUPFAM" id="SSF51735">
    <property type="entry name" value="NAD(P)-binding Rossmann-fold domains"/>
    <property type="match status" value="1"/>
</dbReference>
<dbReference type="InterPro" id="IPR036291">
    <property type="entry name" value="NAD(P)-bd_dom_sf"/>
</dbReference>
<dbReference type="PROSITE" id="PS00065">
    <property type="entry name" value="D_2_HYDROXYACID_DH_1"/>
    <property type="match status" value="1"/>
</dbReference>
<dbReference type="InterPro" id="IPR029752">
    <property type="entry name" value="D-isomer_DH_CS1"/>
</dbReference>
<dbReference type="InterPro" id="IPR028939">
    <property type="entry name" value="P5C_Rdtase_cat_N"/>
</dbReference>
<accession>A0A7K1V557</accession>
<evidence type="ECO:0000259" key="2">
    <source>
        <dbReference type="Pfam" id="PF03807"/>
    </source>
</evidence>
<dbReference type="Proteomes" id="UP000466794">
    <property type="component" value="Unassembled WGS sequence"/>
</dbReference>
<protein>
    <submittedName>
        <fullName evidence="3">NADP oxidoreductase</fullName>
    </submittedName>
</protein>
<sequence>MNEVVSQEAFVKIGIIGAGHIGGNVARQAVRAGHEVVVSFSRDPETLRAFAAELGGQAVAGTPREAVTGAELTVLSVPWSIVDIALEQAGSLDGTLMVDTTNHFGPGPGPVAGQTSAAFNAARMPGARYTKSFNTLTAGFQAQVVDRPVEDRVVQWICGDDPSAKELLAAFIDSLGYLPIDLGGLADCAVMESPRRPGSVYGEEYRRADAEAVVAAVRAGQPIPPTPSYS</sequence>